<dbReference type="CDD" id="cd03801">
    <property type="entry name" value="GT4_PimA-like"/>
    <property type="match status" value="1"/>
</dbReference>
<dbReference type="AlphaFoldDB" id="A0A7G5C0Z5"/>
<evidence type="ECO:0000313" key="4">
    <source>
        <dbReference type="Proteomes" id="UP000515679"/>
    </source>
</evidence>
<protein>
    <submittedName>
        <fullName evidence="3">Glycosyltransferase family 4 protein</fullName>
    </submittedName>
</protein>
<accession>A0A7G5C0Z5</accession>
<dbReference type="KEGG" id="cchl:FPL14_18055"/>
<evidence type="ECO:0000259" key="1">
    <source>
        <dbReference type="Pfam" id="PF00534"/>
    </source>
</evidence>
<dbReference type="InterPro" id="IPR001296">
    <property type="entry name" value="Glyco_trans_1"/>
</dbReference>
<dbReference type="PANTHER" id="PTHR45947">
    <property type="entry name" value="SULFOQUINOVOSYL TRANSFERASE SQD2"/>
    <property type="match status" value="1"/>
</dbReference>
<organism evidence="3 4">
    <name type="scientific">Cohnella cholangitidis</name>
    <dbReference type="NCBI Taxonomy" id="2598458"/>
    <lineage>
        <taxon>Bacteria</taxon>
        <taxon>Bacillati</taxon>
        <taxon>Bacillota</taxon>
        <taxon>Bacilli</taxon>
        <taxon>Bacillales</taxon>
        <taxon>Paenibacillaceae</taxon>
        <taxon>Cohnella</taxon>
    </lineage>
</organism>
<dbReference type="InterPro" id="IPR028098">
    <property type="entry name" value="Glyco_trans_4-like_N"/>
</dbReference>
<feature type="domain" description="Glycosyl transferase family 1" evidence="1">
    <location>
        <begin position="189"/>
        <end position="347"/>
    </location>
</feature>
<dbReference type="RefSeq" id="WP_182299106.1">
    <property type="nucleotide sequence ID" value="NZ_CP041969.1"/>
</dbReference>
<dbReference type="InterPro" id="IPR050194">
    <property type="entry name" value="Glycosyltransferase_grp1"/>
</dbReference>
<evidence type="ECO:0000259" key="2">
    <source>
        <dbReference type="Pfam" id="PF13439"/>
    </source>
</evidence>
<evidence type="ECO:0000313" key="3">
    <source>
        <dbReference type="EMBL" id="QMV42879.1"/>
    </source>
</evidence>
<name>A0A7G5C0Z5_9BACL</name>
<feature type="domain" description="Glycosyltransferase subfamily 4-like N-terminal" evidence="2">
    <location>
        <begin position="21"/>
        <end position="182"/>
    </location>
</feature>
<dbReference type="GO" id="GO:0016757">
    <property type="term" value="F:glycosyltransferase activity"/>
    <property type="evidence" value="ECO:0007669"/>
    <property type="project" value="InterPro"/>
</dbReference>
<dbReference type="SUPFAM" id="SSF53756">
    <property type="entry name" value="UDP-Glycosyltransferase/glycogen phosphorylase"/>
    <property type="match status" value="1"/>
</dbReference>
<dbReference type="Pfam" id="PF13439">
    <property type="entry name" value="Glyco_transf_4"/>
    <property type="match status" value="1"/>
</dbReference>
<dbReference type="Proteomes" id="UP000515679">
    <property type="component" value="Chromosome"/>
</dbReference>
<dbReference type="Pfam" id="PF00534">
    <property type="entry name" value="Glycos_transf_1"/>
    <property type="match status" value="1"/>
</dbReference>
<dbReference type="EMBL" id="CP041969">
    <property type="protein sequence ID" value="QMV42879.1"/>
    <property type="molecule type" value="Genomic_DNA"/>
</dbReference>
<sequence>MGSRRRLKVWVMTNEFHPNIVGGLGIVATQLTTLLSRAEVDIIVLCSSESVRLTTSNPGSRLRIVRIPRDSRYYNCSRRAYKTSPVLRAAAAMSSGKPDLIHVHSTDFASVAVAAGSLYRIPIVYTCHSTASKGTSSTSGKNQAKLIRAAKRTVVPSRWQARETKRLFPGRSGRITIIPHGVKSMQMKHQGSPAKLLYIGRLISSKGVKPLIKAVALLSRHRKNVTLTIVGSGKGRYKNHLLALAKRSGIAKRIRWIHSKPNATIRRMYASYGAVIVPSQKESFCLVALEAMANGVPLVSTLSGGLKEFVNSRNAQIIHSVDSGSIARAITTMWNNPSKTRQRLINARSTAARYRWPVIARRYKSLFIKLRKVKSR</sequence>
<gene>
    <name evidence="3" type="ORF">FPL14_18055</name>
</gene>
<dbReference type="PANTHER" id="PTHR45947:SF13">
    <property type="entry name" value="TRANSFERASE"/>
    <property type="match status" value="1"/>
</dbReference>
<reference evidence="3 4" key="1">
    <citation type="submission" date="2019-07" db="EMBL/GenBank/DDBJ databases">
        <authorList>
            <person name="Kim J.K."/>
            <person name="Cheong H.-M."/>
            <person name="Choi Y."/>
            <person name="Hwang K.J."/>
            <person name="Lee S."/>
            <person name="Choi C."/>
        </authorList>
    </citation>
    <scope>NUCLEOTIDE SEQUENCE [LARGE SCALE GENOMIC DNA]</scope>
    <source>
        <strain evidence="3 4">KS 22</strain>
    </source>
</reference>
<proteinExistence type="predicted"/>
<keyword evidence="3" id="KW-0808">Transferase</keyword>
<dbReference type="Gene3D" id="3.40.50.2000">
    <property type="entry name" value="Glycogen Phosphorylase B"/>
    <property type="match status" value="2"/>
</dbReference>
<keyword evidence="4" id="KW-1185">Reference proteome</keyword>